<keyword evidence="6" id="KW-0804">Transcription</keyword>
<dbReference type="NCBIfam" id="TIGR03824">
    <property type="entry name" value="FlgM_jcvi"/>
    <property type="match status" value="1"/>
</dbReference>
<dbReference type="GO" id="GO:0044781">
    <property type="term" value="P:bacterial-type flagellum organization"/>
    <property type="evidence" value="ECO:0007669"/>
    <property type="project" value="UniProtKB-KW"/>
</dbReference>
<evidence type="ECO:0000256" key="5">
    <source>
        <dbReference type="ARBA" id="ARBA00023015"/>
    </source>
</evidence>
<comment type="similarity">
    <text evidence="1">Belongs to the FlgM family.</text>
</comment>
<dbReference type="GO" id="GO:0045892">
    <property type="term" value="P:negative regulation of DNA-templated transcription"/>
    <property type="evidence" value="ECO:0007669"/>
    <property type="project" value="InterPro"/>
</dbReference>
<dbReference type="Pfam" id="PF04316">
    <property type="entry name" value="FlgM"/>
    <property type="match status" value="1"/>
</dbReference>
<evidence type="ECO:0000259" key="7">
    <source>
        <dbReference type="Pfam" id="PF04316"/>
    </source>
</evidence>
<feature type="domain" description="Anti-sigma-28 factor FlgM C-terminal" evidence="7">
    <location>
        <begin position="31"/>
        <end position="81"/>
    </location>
</feature>
<reference evidence="8" key="1">
    <citation type="submission" date="2014-07" db="EMBL/GenBank/DDBJ databases">
        <authorList>
            <person name="Urmite Genomes Urmite Genomes"/>
        </authorList>
    </citation>
    <scope>NUCLEOTIDE SEQUENCE</scope>
    <source>
        <strain evidence="8">13S34_air</strain>
    </source>
</reference>
<keyword evidence="4" id="KW-1005">Bacterial flagellum biogenesis</keyword>
<sequence length="85" mass="9470">MKIKPFHVQPLHTFANPTKPAKATTNSSFIDKVEISSVAMDMRGTNPVEQARAEKVAQLKAGVQSGAYKVDARKVAQDMLNYYRF</sequence>
<protein>
    <recommendedName>
        <fullName evidence="2">Negative regulator of flagellin synthesis</fullName>
    </recommendedName>
</protein>
<dbReference type="InterPro" id="IPR007412">
    <property type="entry name" value="FlgM"/>
</dbReference>
<dbReference type="InterPro" id="IPR035890">
    <property type="entry name" value="Anti-sigma-28_factor_FlgM_sf"/>
</dbReference>
<organism evidence="8">
    <name type="scientific">Metalysinibacillus saudimassiliensis</name>
    <dbReference type="NCBI Taxonomy" id="1461583"/>
    <lineage>
        <taxon>Bacteria</taxon>
        <taxon>Bacillati</taxon>
        <taxon>Bacillota</taxon>
        <taxon>Bacilli</taxon>
        <taxon>Bacillales</taxon>
        <taxon>Caryophanaceae</taxon>
        <taxon>Metalysinibacillus</taxon>
    </lineage>
</organism>
<dbReference type="EMBL" id="LN483074">
    <property type="protein sequence ID" value="CEA02034.1"/>
    <property type="molecule type" value="Genomic_DNA"/>
</dbReference>
<evidence type="ECO:0000256" key="2">
    <source>
        <dbReference type="ARBA" id="ARBA00017823"/>
    </source>
</evidence>
<dbReference type="SUPFAM" id="SSF101498">
    <property type="entry name" value="Anti-sigma factor FlgM"/>
    <property type="match status" value="1"/>
</dbReference>
<dbReference type="HOGENOM" id="CLU_169011_6_1_9"/>
<evidence type="ECO:0000256" key="3">
    <source>
        <dbReference type="ARBA" id="ARBA00022491"/>
    </source>
</evidence>
<accession>A0A078M6W7</accession>
<dbReference type="InterPro" id="IPR031316">
    <property type="entry name" value="FlgM_C"/>
</dbReference>
<evidence type="ECO:0000256" key="6">
    <source>
        <dbReference type="ARBA" id="ARBA00023163"/>
    </source>
</evidence>
<evidence type="ECO:0000256" key="4">
    <source>
        <dbReference type="ARBA" id="ARBA00022795"/>
    </source>
</evidence>
<dbReference type="PATRIC" id="fig|1461583.4.peg.1071"/>
<dbReference type="AlphaFoldDB" id="A0A078M6W7"/>
<keyword evidence="5" id="KW-0805">Transcription regulation</keyword>
<evidence type="ECO:0000256" key="1">
    <source>
        <dbReference type="ARBA" id="ARBA00005322"/>
    </source>
</evidence>
<gene>
    <name evidence="8" type="ORF">BN1050_01110</name>
</gene>
<keyword evidence="3" id="KW-0678">Repressor</keyword>
<name>A0A078M6W7_9BACL</name>
<evidence type="ECO:0000313" key="8">
    <source>
        <dbReference type="EMBL" id="CEA02034.1"/>
    </source>
</evidence>
<proteinExistence type="inferred from homology"/>